<comment type="similarity">
    <text evidence="2">Belongs to the acyltransferase 3 family.</text>
</comment>
<feature type="transmembrane region" description="Helical" evidence="7">
    <location>
        <begin position="161"/>
        <end position="181"/>
    </location>
</feature>
<comment type="subcellular location">
    <subcellularLocation>
        <location evidence="1">Cell membrane</location>
        <topology evidence="1">Multi-pass membrane protein</topology>
    </subcellularLocation>
</comment>
<evidence type="ECO:0000256" key="3">
    <source>
        <dbReference type="ARBA" id="ARBA00022475"/>
    </source>
</evidence>
<feature type="transmembrane region" description="Helical" evidence="7">
    <location>
        <begin position="274"/>
        <end position="292"/>
    </location>
</feature>
<keyword evidence="5 7" id="KW-1133">Transmembrane helix</keyword>
<keyword evidence="9" id="KW-0808">Transferase</keyword>
<dbReference type="Proteomes" id="UP001214170">
    <property type="component" value="Chromosome"/>
</dbReference>
<feature type="domain" description="Acyltransferase 3" evidence="8">
    <location>
        <begin position="16"/>
        <end position="333"/>
    </location>
</feature>
<feature type="transmembrane region" description="Helical" evidence="7">
    <location>
        <begin position="90"/>
        <end position="110"/>
    </location>
</feature>
<accession>A0ABY8GNJ1</accession>
<evidence type="ECO:0000256" key="1">
    <source>
        <dbReference type="ARBA" id="ARBA00004651"/>
    </source>
</evidence>
<keyword evidence="10" id="KW-1185">Reference proteome</keyword>
<gene>
    <name evidence="9" type="ORF">P8T11_18970</name>
</gene>
<name>A0ABY8GNJ1_9BURK</name>
<evidence type="ECO:0000256" key="7">
    <source>
        <dbReference type="SAM" id="Phobius"/>
    </source>
</evidence>
<proteinExistence type="inferred from homology"/>
<feature type="transmembrane region" description="Helical" evidence="7">
    <location>
        <begin position="130"/>
        <end position="149"/>
    </location>
</feature>
<feature type="transmembrane region" description="Helical" evidence="7">
    <location>
        <begin position="216"/>
        <end position="236"/>
    </location>
</feature>
<evidence type="ECO:0000256" key="5">
    <source>
        <dbReference type="ARBA" id="ARBA00022989"/>
    </source>
</evidence>
<evidence type="ECO:0000256" key="2">
    <source>
        <dbReference type="ARBA" id="ARBA00007400"/>
    </source>
</evidence>
<keyword evidence="4 7" id="KW-0812">Transmembrane</keyword>
<sequence>MTTSHTDKPVQAKDTRLDLIRVIACAAVVLLHVSARPFYMGDQISEKWWFLGNVISSLTHWCVPVFVMLSGALLLGSPKTQYPDILRRRVPRLLAVLIAATILYGIWTKVALGSFTWPAFWTSILDGQPYYHLYFFYLIIGLYLIAPLLSRAVEILPEATIKMAVIVTTLVTLVSFCWSVFSGRYTPNGSTFSWPYISYFLMGFYLYRYRPNLPYGAITVVAYLATVIGTQIMHYVPGPWGLFFFLYFSPTVYAFSLGIFGWLLLRSKSEPRRFVSFLAPMTLLVYVIHPIFMETLRRLYPIYTPGLMRLKYDLPLTFVATLILSFAVAYLLRLIPVVRKFC</sequence>
<dbReference type="InterPro" id="IPR002656">
    <property type="entry name" value="Acyl_transf_3_dom"/>
</dbReference>
<protein>
    <submittedName>
        <fullName evidence="9">Acyltransferase family protein</fullName>
    </submittedName>
</protein>
<feature type="transmembrane region" description="Helical" evidence="7">
    <location>
        <begin position="193"/>
        <end position="209"/>
    </location>
</feature>
<reference evidence="9 10" key="1">
    <citation type="submission" date="2023-03" db="EMBL/GenBank/DDBJ databases">
        <title>Achromobacter spanius LIG8.</title>
        <authorList>
            <person name="Shrestha S."/>
        </authorList>
    </citation>
    <scope>NUCLEOTIDE SEQUENCE [LARGE SCALE GENOMIC DNA]</scope>
    <source>
        <strain evidence="9 10">LIG8</strain>
    </source>
</reference>
<dbReference type="EMBL" id="CP121261">
    <property type="protein sequence ID" value="WFP06403.1"/>
    <property type="molecule type" value="Genomic_DNA"/>
</dbReference>
<dbReference type="PANTHER" id="PTHR40074:SF2">
    <property type="entry name" value="O-ACETYLTRANSFERASE WECH"/>
    <property type="match status" value="1"/>
</dbReference>
<keyword evidence="3" id="KW-1003">Cell membrane</keyword>
<organism evidence="9 10">
    <name type="scientific">Achromobacter spanius</name>
    <dbReference type="NCBI Taxonomy" id="217203"/>
    <lineage>
        <taxon>Bacteria</taxon>
        <taxon>Pseudomonadati</taxon>
        <taxon>Pseudomonadota</taxon>
        <taxon>Betaproteobacteria</taxon>
        <taxon>Burkholderiales</taxon>
        <taxon>Alcaligenaceae</taxon>
        <taxon>Achromobacter</taxon>
    </lineage>
</organism>
<evidence type="ECO:0000313" key="10">
    <source>
        <dbReference type="Proteomes" id="UP001214170"/>
    </source>
</evidence>
<dbReference type="Pfam" id="PF01757">
    <property type="entry name" value="Acyl_transf_3"/>
    <property type="match status" value="1"/>
</dbReference>
<feature type="transmembrane region" description="Helical" evidence="7">
    <location>
        <begin position="58"/>
        <end position="78"/>
    </location>
</feature>
<feature type="transmembrane region" description="Helical" evidence="7">
    <location>
        <begin position="312"/>
        <end position="332"/>
    </location>
</feature>
<feature type="transmembrane region" description="Helical" evidence="7">
    <location>
        <begin position="242"/>
        <end position="265"/>
    </location>
</feature>
<evidence type="ECO:0000256" key="6">
    <source>
        <dbReference type="ARBA" id="ARBA00023136"/>
    </source>
</evidence>
<keyword evidence="6 7" id="KW-0472">Membrane</keyword>
<evidence type="ECO:0000259" key="8">
    <source>
        <dbReference type="Pfam" id="PF01757"/>
    </source>
</evidence>
<dbReference type="PANTHER" id="PTHR40074">
    <property type="entry name" value="O-ACETYLTRANSFERASE WECH"/>
    <property type="match status" value="1"/>
</dbReference>
<keyword evidence="9" id="KW-0012">Acyltransferase</keyword>
<feature type="transmembrane region" description="Helical" evidence="7">
    <location>
        <begin position="20"/>
        <end position="38"/>
    </location>
</feature>
<evidence type="ECO:0000256" key="4">
    <source>
        <dbReference type="ARBA" id="ARBA00022692"/>
    </source>
</evidence>
<dbReference type="GO" id="GO:0016746">
    <property type="term" value="F:acyltransferase activity"/>
    <property type="evidence" value="ECO:0007669"/>
    <property type="project" value="UniProtKB-KW"/>
</dbReference>
<evidence type="ECO:0000313" key="9">
    <source>
        <dbReference type="EMBL" id="WFP06403.1"/>
    </source>
</evidence>
<dbReference type="RefSeq" id="WP_268080543.1">
    <property type="nucleotide sequence ID" value="NZ_CP106885.1"/>
</dbReference>